<name>A0A1G8BLN6_9BACI</name>
<gene>
    <name evidence="1" type="ORF">SAMN05216352_10111</name>
</gene>
<sequence>MEQETLKLTSVLADPTRFSIYQYIFKQRSKVNVQRYR</sequence>
<organism evidence="1 2">
    <name type="scientific">Alteribacillus bidgolensis</name>
    <dbReference type="NCBI Taxonomy" id="930129"/>
    <lineage>
        <taxon>Bacteria</taxon>
        <taxon>Bacillati</taxon>
        <taxon>Bacillota</taxon>
        <taxon>Bacilli</taxon>
        <taxon>Bacillales</taxon>
        <taxon>Bacillaceae</taxon>
        <taxon>Alteribacillus</taxon>
    </lineage>
</organism>
<keyword evidence="2" id="KW-1185">Reference proteome</keyword>
<dbReference type="Proteomes" id="UP000199017">
    <property type="component" value="Unassembled WGS sequence"/>
</dbReference>
<protein>
    <submittedName>
        <fullName evidence="1">Uncharacterized protein</fullName>
    </submittedName>
</protein>
<dbReference type="EMBL" id="FNDU01000001">
    <property type="protein sequence ID" value="SDH34149.1"/>
    <property type="molecule type" value="Genomic_DNA"/>
</dbReference>
<reference evidence="1 2" key="1">
    <citation type="submission" date="2016-10" db="EMBL/GenBank/DDBJ databases">
        <authorList>
            <person name="de Groot N.N."/>
        </authorList>
    </citation>
    <scope>NUCLEOTIDE SEQUENCE [LARGE SCALE GENOMIC DNA]</scope>
    <source>
        <strain evidence="2">P4B,CCM 7963,CECT 7998,DSM 25260,IBRC-M 10614,KCTC 13821</strain>
    </source>
</reference>
<evidence type="ECO:0000313" key="1">
    <source>
        <dbReference type="EMBL" id="SDH34149.1"/>
    </source>
</evidence>
<proteinExistence type="predicted"/>
<accession>A0A1G8BLN6</accession>
<evidence type="ECO:0000313" key="2">
    <source>
        <dbReference type="Proteomes" id="UP000199017"/>
    </source>
</evidence>
<dbReference type="AlphaFoldDB" id="A0A1G8BLN6"/>
<dbReference type="STRING" id="930129.SAMN05216352_10111"/>